<reference evidence="1" key="1">
    <citation type="journal article" date="2014" name="Front. Microbiol.">
        <title>High frequency of phylogenetically diverse reductive dehalogenase-homologous genes in deep subseafloor sedimentary metagenomes.</title>
        <authorList>
            <person name="Kawai M."/>
            <person name="Futagami T."/>
            <person name="Toyoda A."/>
            <person name="Takaki Y."/>
            <person name="Nishi S."/>
            <person name="Hori S."/>
            <person name="Arai W."/>
            <person name="Tsubouchi T."/>
            <person name="Morono Y."/>
            <person name="Uchiyama I."/>
            <person name="Ito T."/>
            <person name="Fujiyama A."/>
            <person name="Inagaki F."/>
            <person name="Takami H."/>
        </authorList>
    </citation>
    <scope>NUCLEOTIDE SEQUENCE</scope>
    <source>
        <strain evidence="1">Expedition CK06-06</strain>
    </source>
</reference>
<feature type="non-terminal residue" evidence="1">
    <location>
        <position position="58"/>
    </location>
</feature>
<protein>
    <submittedName>
        <fullName evidence="1">Uncharacterized protein</fullName>
    </submittedName>
</protein>
<evidence type="ECO:0000313" key="1">
    <source>
        <dbReference type="EMBL" id="GAJ13117.1"/>
    </source>
</evidence>
<sequence>MLDKGDLIKLIGEEELILMSAKNNREYKQTENDPESYTDERYELWWLILHVRRVMYKA</sequence>
<comment type="caution">
    <text evidence="1">The sequence shown here is derived from an EMBL/GenBank/DDBJ whole genome shotgun (WGS) entry which is preliminary data.</text>
</comment>
<gene>
    <name evidence="1" type="ORF">S12H4_49556</name>
</gene>
<proteinExistence type="predicted"/>
<organism evidence="1">
    <name type="scientific">marine sediment metagenome</name>
    <dbReference type="NCBI Taxonomy" id="412755"/>
    <lineage>
        <taxon>unclassified sequences</taxon>
        <taxon>metagenomes</taxon>
        <taxon>ecological metagenomes</taxon>
    </lineage>
</organism>
<accession>X1V9A3</accession>
<dbReference type="EMBL" id="BARW01031106">
    <property type="protein sequence ID" value="GAJ13117.1"/>
    <property type="molecule type" value="Genomic_DNA"/>
</dbReference>
<dbReference type="AlphaFoldDB" id="X1V9A3"/>
<name>X1V9A3_9ZZZZ</name>